<dbReference type="PANTHER" id="PTHR24304">
    <property type="entry name" value="CYTOCHROME P450 FAMILY 7"/>
    <property type="match status" value="1"/>
</dbReference>
<dbReference type="InterPro" id="IPR001128">
    <property type="entry name" value="Cyt_P450"/>
</dbReference>
<proteinExistence type="inferred from homology"/>
<keyword evidence="8" id="KW-1133">Transmembrane helix</keyword>
<dbReference type="Gene3D" id="1.10.630.10">
    <property type="entry name" value="Cytochrome P450"/>
    <property type="match status" value="1"/>
</dbReference>
<dbReference type="OrthoDB" id="1055148at2759"/>
<name>A0A6A6H4R5_VIRVR</name>
<evidence type="ECO:0000256" key="1">
    <source>
        <dbReference type="ARBA" id="ARBA00001971"/>
    </source>
</evidence>
<evidence type="ECO:0000256" key="8">
    <source>
        <dbReference type="SAM" id="Phobius"/>
    </source>
</evidence>
<evidence type="ECO:0000256" key="3">
    <source>
        <dbReference type="ARBA" id="ARBA00022617"/>
    </source>
</evidence>
<evidence type="ECO:0000256" key="2">
    <source>
        <dbReference type="ARBA" id="ARBA00010617"/>
    </source>
</evidence>
<keyword evidence="7" id="KW-0503">Monooxygenase</keyword>
<dbReference type="InterPro" id="IPR050529">
    <property type="entry name" value="CYP450_sterol_14alpha_dmase"/>
</dbReference>
<dbReference type="GO" id="GO:0016705">
    <property type="term" value="F:oxidoreductase activity, acting on paired donors, with incorporation or reduction of molecular oxygen"/>
    <property type="evidence" value="ECO:0007669"/>
    <property type="project" value="InterPro"/>
</dbReference>
<dbReference type="GO" id="GO:0020037">
    <property type="term" value="F:heme binding"/>
    <property type="evidence" value="ECO:0007669"/>
    <property type="project" value="InterPro"/>
</dbReference>
<protein>
    <submittedName>
        <fullName evidence="9">Cytochrome P450</fullName>
    </submittedName>
</protein>
<keyword evidence="8" id="KW-0812">Transmembrane</keyword>
<sequence length="514" mass="58686">MNSVSNFYITVFQRPLETWSPFLYASVGALLIFLAYLSYTPFIDKRAPAFTSDTDLFIGSWGFYSRRWSFWKNSVARSKTGQFSFWLGHYHVVGLSGEAARKTFLEHRDLERITAAVLHGVGPEVVPPIHPIFRSTPKGHSYFQRRVLDLVTTDHLRKNLSRVTKDARDTFDTLSRSAEEFVDPVQTCYRLVLKQSCRVLCTDEISDTPQYMDSYLSWMKMLQTLSSGHAVCRPWLPSWTLMKRRYGRRGLHNLVAPIVSRRMEKGAPRKDDTLQLLINSGDSQDYIVTYFISILFISVANAGKLAGVLLTMVANHADWQEKIYNEVKEAAAVHATNKDVPIVDQLNSLSLEAWESSFVFLELCFREAIRMHVAFPMTRYNESSKAIPIPGTGEVIPPGSMVAYNTGEAHFNEKLYPVPGKLDPMRFSEGCNEHSKETYAFLGWGNGRHRCVGQRWAKLQHYIVIAYAIAKFKWIACDQNGKPIPSFDRETDFDRHGNKLATGIYLKHIPREKS</sequence>
<dbReference type="InterPro" id="IPR036396">
    <property type="entry name" value="Cyt_P450_sf"/>
</dbReference>
<evidence type="ECO:0000256" key="6">
    <source>
        <dbReference type="PIRSR" id="PIRSR602403-1"/>
    </source>
</evidence>
<keyword evidence="4 6" id="KW-0479">Metal-binding</keyword>
<evidence type="ECO:0000256" key="4">
    <source>
        <dbReference type="ARBA" id="ARBA00022723"/>
    </source>
</evidence>
<evidence type="ECO:0000313" key="9">
    <source>
        <dbReference type="EMBL" id="KAF2232869.1"/>
    </source>
</evidence>
<evidence type="ECO:0000313" key="10">
    <source>
        <dbReference type="Proteomes" id="UP000800092"/>
    </source>
</evidence>
<dbReference type="PROSITE" id="PS00086">
    <property type="entry name" value="CYTOCHROME_P450"/>
    <property type="match status" value="1"/>
</dbReference>
<dbReference type="GO" id="GO:0004497">
    <property type="term" value="F:monooxygenase activity"/>
    <property type="evidence" value="ECO:0007669"/>
    <property type="project" value="UniProtKB-KW"/>
</dbReference>
<gene>
    <name evidence="9" type="ORF">EV356DRAFT_469222</name>
</gene>
<evidence type="ECO:0000256" key="5">
    <source>
        <dbReference type="ARBA" id="ARBA00023004"/>
    </source>
</evidence>
<keyword evidence="5 6" id="KW-0408">Iron</keyword>
<evidence type="ECO:0000256" key="7">
    <source>
        <dbReference type="RuleBase" id="RU000461"/>
    </source>
</evidence>
<reference evidence="9" key="1">
    <citation type="journal article" date="2020" name="Stud. Mycol.">
        <title>101 Dothideomycetes genomes: a test case for predicting lifestyles and emergence of pathogens.</title>
        <authorList>
            <person name="Haridas S."/>
            <person name="Albert R."/>
            <person name="Binder M."/>
            <person name="Bloem J."/>
            <person name="Labutti K."/>
            <person name="Salamov A."/>
            <person name="Andreopoulos B."/>
            <person name="Baker S."/>
            <person name="Barry K."/>
            <person name="Bills G."/>
            <person name="Bluhm B."/>
            <person name="Cannon C."/>
            <person name="Castanera R."/>
            <person name="Culley D."/>
            <person name="Daum C."/>
            <person name="Ezra D."/>
            <person name="Gonzalez J."/>
            <person name="Henrissat B."/>
            <person name="Kuo A."/>
            <person name="Liang C."/>
            <person name="Lipzen A."/>
            <person name="Lutzoni F."/>
            <person name="Magnuson J."/>
            <person name="Mondo S."/>
            <person name="Nolan M."/>
            <person name="Ohm R."/>
            <person name="Pangilinan J."/>
            <person name="Park H.-J."/>
            <person name="Ramirez L."/>
            <person name="Alfaro M."/>
            <person name="Sun H."/>
            <person name="Tritt A."/>
            <person name="Yoshinaga Y."/>
            <person name="Zwiers L.-H."/>
            <person name="Turgeon B."/>
            <person name="Goodwin S."/>
            <person name="Spatafora J."/>
            <person name="Crous P."/>
            <person name="Grigoriev I."/>
        </authorList>
    </citation>
    <scope>NUCLEOTIDE SEQUENCE</scope>
    <source>
        <strain evidence="9">Tuck. ex Michener</strain>
    </source>
</reference>
<feature type="transmembrane region" description="Helical" evidence="8">
    <location>
        <begin position="21"/>
        <end position="39"/>
    </location>
</feature>
<organism evidence="9 10">
    <name type="scientific">Viridothelium virens</name>
    <name type="common">Speckled blister lichen</name>
    <name type="synonym">Trypethelium virens</name>
    <dbReference type="NCBI Taxonomy" id="1048519"/>
    <lineage>
        <taxon>Eukaryota</taxon>
        <taxon>Fungi</taxon>
        <taxon>Dikarya</taxon>
        <taxon>Ascomycota</taxon>
        <taxon>Pezizomycotina</taxon>
        <taxon>Dothideomycetes</taxon>
        <taxon>Dothideomycetes incertae sedis</taxon>
        <taxon>Trypetheliales</taxon>
        <taxon>Trypetheliaceae</taxon>
        <taxon>Viridothelium</taxon>
    </lineage>
</organism>
<dbReference type="Proteomes" id="UP000800092">
    <property type="component" value="Unassembled WGS sequence"/>
</dbReference>
<dbReference type="PANTHER" id="PTHR24304:SF2">
    <property type="entry name" value="24-HYDROXYCHOLESTEROL 7-ALPHA-HYDROXYLASE"/>
    <property type="match status" value="1"/>
</dbReference>
<dbReference type="InterPro" id="IPR002403">
    <property type="entry name" value="Cyt_P450_E_grp-IV"/>
</dbReference>
<dbReference type="EMBL" id="ML991811">
    <property type="protein sequence ID" value="KAF2232869.1"/>
    <property type="molecule type" value="Genomic_DNA"/>
</dbReference>
<dbReference type="InterPro" id="IPR017972">
    <property type="entry name" value="Cyt_P450_CS"/>
</dbReference>
<keyword evidence="8" id="KW-0472">Membrane</keyword>
<keyword evidence="7" id="KW-0560">Oxidoreductase</keyword>
<accession>A0A6A6H4R5</accession>
<dbReference type="Pfam" id="PF00067">
    <property type="entry name" value="p450"/>
    <property type="match status" value="1"/>
</dbReference>
<dbReference type="CDD" id="cd00302">
    <property type="entry name" value="cytochrome_P450"/>
    <property type="match status" value="1"/>
</dbReference>
<keyword evidence="3 6" id="KW-0349">Heme</keyword>
<comment type="cofactor">
    <cofactor evidence="1 6">
        <name>heme</name>
        <dbReference type="ChEBI" id="CHEBI:30413"/>
    </cofactor>
</comment>
<comment type="similarity">
    <text evidence="2 7">Belongs to the cytochrome P450 family.</text>
</comment>
<dbReference type="GO" id="GO:0005506">
    <property type="term" value="F:iron ion binding"/>
    <property type="evidence" value="ECO:0007669"/>
    <property type="project" value="InterPro"/>
</dbReference>
<dbReference type="SUPFAM" id="SSF48264">
    <property type="entry name" value="Cytochrome P450"/>
    <property type="match status" value="1"/>
</dbReference>
<dbReference type="PRINTS" id="PR00465">
    <property type="entry name" value="EP450IV"/>
</dbReference>
<dbReference type="AlphaFoldDB" id="A0A6A6H4R5"/>
<keyword evidence="10" id="KW-1185">Reference proteome</keyword>
<feature type="binding site" description="axial binding residue" evidence="6">
    <location>
        <position position="451"/>
    </location>
    <ligand>
        <name>heme</name>
        <dbReference type="ChEBI" id="CHEBI:30413"/>
    </ligand>
    <ligandPart>
        <name>Fe</name>
        <dbReference type="ChEBI" id="CHEBI:18248"/>
    </ligandPart>
</feature>